<feature type="domain" description="OmpR/PhoB-type" evidence="4">
    <location>
        <begin position="104"/>
        <end position="203"/>
    </location>
</feature>
<proteinExistence type="predicted"/>
<protein>
    <submittedName>
        <fullName evidence="5">Winged helix-turn-helix domain-containing protein</fullName>
    </submittedName>
</protein>
<dbReference type="InterPro" id="IPR016032">
    <property type="entry name" value="Sig_transdc_resp-reg_C-effctor"/>
</dbReference>
<evidence type="ECO:0000256" key="2">
    <source>
        <dbReference type="PROSITE-ProRule" id="PRU01091"/>
    </source>
</evidence>
<dbReference type="EMBL" id="CP094970">
    <property type="protein sequence ID" value="UYM03656.1"/>
    <property type="molecule type" value="Genomic_DNA"/>
</dbReference>
<dbReference type="InterPro" id="IPR036388">
    <property type="entry name" value="WH-like_DNA-bd_sf"/>
</dbReference>
<keyword evidence="1 2" id="KW-0238">DNA-binding</keyword>
<dbReference type="GO" id="GO:0003677">
    <property type="term" value="F:DNA binding"/>
    <property type="evidence" value="ECO:0007669"/>
    <property type="project" value="UniProtKB-UniRule"/>
</dbReference>
<feature type="DNA-binding region" description="OmpR/PhoB-type" evidence="2">
    <location>
        <begin position="104"/>
        <end position="203"/>
    </location>
</feature>
<dbReference type="Proteomes" id="UP001164390">
    <property type="component" value="Chromosome"/>
</dbReference>
<sequence>MRITDAPLSATNRTHPLISRPAVNRATPASSTDVPQSRRRRPPGDDIQFLRWPLQYCERDRFLSNRTPVLWVAESNAEAPECIDPLEDWVRPPLKQGDVDARVESLIQRARNEQIPAISPDNVLCTHAARLPLADTEAAIMHVLVDNFQRVASRDQLIERAWGEECDDHRNALDLRILRLRRRIKPLKLSIVTVWGRGYLLEPA</sequence>
<feature type="region of interest" description="Disordered" evidence="3">
    <location>
        <begin position="1"/>
        <end position="45"/>
    </location>
</feature>
<evidence type="ECO:0000313" key="5">
    <source>
        <dbReference type="EMBL" id="UYM03656.1"/>
    </source>
</evidence>
<dbReference type="GO" id="GO:0006355">
    <property type="term" value="P:regulation of DNA-templated transcription"/>
    <property type="evidence" value="ECO:0007669"/>
    <property type="project" value="InterPro"/>
</dbReference>
<dbReference type="Gene3D" id="1.10.10.10">
    <property type="entry name" value="Winged helix-like DNA-binding domain superfamily/Winged helix DNA-binding domain"/>
    <property type="match status" value="1"/>
</dbReference>
<keyword evidence="6" id="KW-1185">Reference proteome</keyword>
<dbReference type="PROSITE" id="PS51755">
    <property type="entry name" value="OMPR_PHOB"/>
    <property type="match status" value="1"/>
</dbReference>
<accession>A0AA46YJM3</accession>
<reference evidence="5" key="1">
    <citation type="submission" date="2022-01" db="EMBL/GenBank/DDBJ databases">
        <title>Nocardioidaceae gen. sp. A5X3R13.</title>
        <authorList>
            <person name="Lopez Marin M.A."/>
            <person name="Uhlik O."/>
        </authorList>
    </citation>
    <scope>NUCLEOTIDE SEQUENCE</scope>
    <source>
        <strain evidence="5">A5X3R13</strain>
    </source>
</reference>
<name>A0AA46YJM3_9ACTN</name>
<dbReference type="Pfam" id="PF00486">
    <property type="entry name" value="Trans_reg_C"/>
    <property type="match status" value="1"/>
</dbReference>
<dbReference type="GO" id="GO:0000160">
    <property type="term" value="P:phosphorelay signal transduction system"/>
    <property type="evidence" value="ECO:0007669"/>
    <property type="project" value="InterPro"/>
</dbReference>
<evidence type="ECO:0000256" key="1">
    <source>
        <dbReference type="ARBA" id="ARBA00023125"/>
    </source>
</evidence>
<evidence type="ECO:0000256" key="3">
    <source>
        <dbReference type="SAM" id="MobiDB-lite"/>
    </source>
</evidence>
<gene>
    <name evidence="5" type="ORF">L0C25_13980</name>
</gene>
<dbReference type="InterPro" id="IPR001867">
    <property type="entry name" value="OmpR/PhoB-type_DNA-bd"/>
</dbReference>
<dbReference type="SUPFAM" id="SSF46894">
    <property type="entry name" value="C-terminal effector domain of the bipartite response regulators"/>
    <property type="match status" value="1"/>
</dbReference>
<dbReference type="SMART" id="SM00862">
    <property type="entry name" value="Trans_reg_C"/>
    <property type="match status" value="1"/>
</dbReference>
<evidence type="ECO:0000259" key="4">
    <source>
        <dbReference type="PROSITE" id="PS51755"/>
    </source>
</evidence>
<evidence type="ECO:0000313" key="6">
    <source>
        <dbReference type="Proteomes" id="UP001164390"/>
    </source>
</evidence>
<dbReference type="RefSeq" id="WP_271632283.1">
    <property type="nucleotide sequence ID" value="NZ_CP094970.1"/>
</dbReference>
<organism evidence="5 6">
    <name type="scientific">Solicola gregarius</name>
    <dbReference type="NCBI Taxonomy" id="2908642"/>
    <lineage>
        <taxon>Bacteria</taxon>
        <taxon>Bacillati</taxon>
        <taxon>Actinomycetota</taxon>
        <taxon>Actinomycetes</taxon>
        <taxon>Propionibacteriales</taxon>
        <taxon>Nocardioidaceae</taxon>
        <taxon>Solicola</taxon>
    </lineage>
</organism>
<dbReference type="KEGG" id="sgrg:L0C25_13980"/>
<dbReference type="AlphaFoldDB" id="A0AA46YJM3"/>